<dbReference type="InterPro" id="IPR043519">
    <property type="entry name" value="NT_sf"/>
</dbReference>
<protein>
    <recommendedName>
        <fullName evidence="3">Nucleotidyltransferase</fullName>
    </recommendedName>
</protein>
<dbReference type="Proteomes" id="UP001431776">
    <property type="component" value="Unassembled WGS sequence"/>
</dbReference>
<accession>A0AAW6U296</accession>
<dbReference type="RefSeq" id="WP_349245140.1">
    <property type="nucleotide sequence ID" value="NZ_JASCXX010000013.1"/>
</dbReference>
<proteinExistence type="predicted"/>
<reference evidence="1" key="1">
    <citation type="submission" date="2023-05" db="EMBL/GenBank/DDBJ databases">
        <title>Anaerotaeda fermentans gen. nov., sp. nov., a novel anaerobic planctomycete of the new family within the order Sedimentisphaerales isolated from Taman Peninsula, Russia.</title>
        <authorList>
            <person name="Khomyakova M.A."/>
            <person name="Merkel A.Y."/>
            <person name="Slobodkin A.I."/>
        </authorList>
    </citation>
    <scope>NUCLEOTIDE SEQUENCE</scope>
    <source>
        <strain evidence="1">M17dextr</strain>
    </source>
</reference>
<evidence type="ECO:0000313" key="1">
    <source>
        <dbReference type="EMBL" id="MDI6449731.1"/>
    </source>
</evidence>
<evidence type="ECO:0000313" key="2">
    <source>
        <dbReference type="Proteomes" id="UP001431776"/>
    </source>
</evidence>
<dbReference type="AlphaFoldDB" id="A0AAW6U296"/>
<name>A0AAW6U296_9BACT</name>
<comment type="caution">
    <text evidence="1">The sequence shown here is derived from an EMBL/GenBank/DDBJ whole genome shotgun (WGS) entry which is preliminary data.</text>
</comment>
<sequence>MSDLLSLLRRVSQAGIEFVIVGGFAGIVHGCTYVTQDIDICCVFAPDRLLALQGALAEVHPVHRMTPGRKPLELTAESAGLFSNLYLDTDLGRLDCLSTIEGLGDFAQVKAASEPVEVEGMCLNVLTLDALIRTRQALNRPRDREALKQLQALRALKEGGVEESP</sequence>
<evidence type="ECO:0008006" key="3">
    <source>
        <dbReference type="Google" id="ProtNLM"/>
    </source>
</evidence>
<organism evidence="1 2">
    <name type="scientific">Anaerobaca lacustris</name>
    <dbReference type="NCBI Taxonomy" id="3044600"/>
    <lineage>
        <taxon>Bacteria</taxon>
        <taxon>Pseudomonadati</taxon>
        <taxon>Planctomycetota</taxon>
        <taxon>Phycisphaerae</taxon>
        <taxon>Sedimentisphaerales</taxon>
        <taxon>Anaerobacaceae</taxon>
        <taxon>Anaerobaca</taxon>
    </lineage>
</organism>
<gene>
    <name evidence="1" type="ORF">QJ522_11800</name>
</gene>
<dbReference type="Gene3D" id="3.30.460.40">
    <property type="match status" value="1"/>
</dbReference>
<keyword evidence="2" id="KW-1185">Reference proteome</keyword>
<dbReference type="SUPFAM" id="SSF81301">
    <property type="entry name" value="Nucleotidyltransferase"/>
    <property type="match status" value="1"/>
</dbReference>
<dbReference type="EMBL" id="JASCXX010000013">
    <property type="protein sequence ID" value="MDI6449731.1"/>
    <property type="molecule type" value="Genomic_DNA"/>
</dbReference>